<proteinExistence type="predicted"/>
<evidence type="ECO:0000313" key="4">
    <source>
        <dbReference type="Proteomes" id="UP000659654"/>
    </source>
</evidence>
<feature type="transmembrane region" description="Helical" evidence="1">
    <location>
        <begin position="12"/>
        <end position="33"/>
    </location>
</feature>
<dbReference type="WBParaSite" id="BXY_1151300.1">
    <property type="protein sequence ID" value="BXY_1151300.1"/>
    <property type="gene ID" value="BXY_1151300"/>
</dbReference>
<sequence>MRAALDYDYLSLSLFLVKYFVVSGVMVAQLFCFDELNKKTSNSTVIRFVLTFSSLFVVAQFISDFYLVEFLQKQLWFSICILFVVLFGFIEEVKLPFKGCCKKAKNHRQMMLNKVRYPIQISIIDNQKSPIDFKV</sequence>
<feature type="transmembrane region" description="Helical" evidence="1">
    <location>
        <begin position="45"/>
        <end position="63"/>
    </location>
</feature>
<dbReference type="AlphaFoldDB" id="A0A1I7SEQ4"/>
<reference evidence="5" key="1">
    <citation type="submission" date="2016-11" db="UniProtKB">
        <authorList>
            <consortium name="WormBaseParasite"/>
        </authorList>
    </citation>
    <scope>IDENTIFICATION</scope>
</reference>
<dbReference type="EMBL" id="CAJFCV020000006">
    <property type="protein sequence ID" value="CAG9128252.1"/>
    <property type="molecule type" value="Genomic_DNA"/>
</dbReference>
<feature type="transmembrane region" description="Helical" evidence="1">
    <location>
        <begin position="75"/>
        <end position="93"/>
    </location>
</feature>
<gene>
    <name evidence="2" type="ORF">BXYJ_LOCUS13425</name>
</gene>
<evidence type="ECO:0000256" key="1">
    <source>
        <dbReference type="SAM" id="Phobius"/>
    </source>
</evidence>
<dbReference type="Proteomes" id="UP000659654">
    <property type="component" value="Unassembled WGS sequence"/>
</dbReference>
<keyword evidence="1" id="KW-0812">Transmembrane</keyword>
<keyword evidence="1" id="KW-0472">Membrane</keyword>
<evidence type="ECO:0000313" key="2">
    <source>
        <dbReference type="EMBL" id="CAD5233334.1"/>
    </source>
</evidence>
<reference evidence="2" key="2">
    <citation type="submission" date="2020-09" db="EMBL/GenBank/DDBJ databases">
        <authorList>
            <person name="Kikuchi T."/>
        </authorList>
    </citation>
    <scope>NUCLEOTIDE SEQUENCE</scope>
    <source>
        <strain evidence="2">Ka4C1</strain>
    </source>
</reference>
<organism evidence="3 5">
    <name type="scientific">Bursaphelenchus xylophilus</name>
    <name type="common">Pinewood nematode worm</name>
    <name type="synonym">Aphelenchoides xylophilus</name>
    <dbReference type="NCBI Taxonomy" id="6326"/>
    <lineage>
        <taxon>Eukaryota</taxon>
        <taxon>Metazoa</taxon>
        <taxon>Ecdysozoa</taxon>
        <taxon>Nematoda</taxon>
        <taxon>Chromadorea</taxon>
        <taxon>Rhabditida</taxon>
        <taxon>Tylenchina</taxon>
        <taxon>Tylenchomorpha</taxon>
        <taxon>Aphelenchoidea</taxon>
        <taxon>Aphelenchoididae</taxon>
        <taxon>Bursaphelenchus</taxon>
    </lineage>
</organism>
<dbReference type="Proteomes" id="UP000582659">
    <property type="component" value="Unassembled WGS sequence"/>
</dbReference>
<dbReference type="Proteomes" id="UP000095284">
    <property type="component" value="Unplaced"/>
</dbReference>
<evidence type="ECO:0000313" key="3">
    <source>
        <dbReference type="Proteomes" id="UP000095284"/>
    </source>
</evidence>
<dbReference type="EMBL" id="CAJFDI010000006">
    <property type="protein sequence ID" value="CAD5233334.1"/>
    <property type="molecule type" value="Genomic_DNA"/>
</dbReference>
<keyword evidence="4" id="KW-1185">Reference proteome</keyword>
<protein>
    <submittedName>
        <fullName evidence="2">(pine wood nematode) hypothetical protein</fullName>
    </submittedName>
</protein>
<evidence type="ECO:0000313" key="5">
    <source>
        <dbReference type="WBParaSite" id="BXY_1151300.1"/>
    </source>
</evidence>
<keyword evidence="1" id="KW-1133">Transmembrane helix</keyword>
<accession>A0A1I7SEQ4</accession>
<name>A0A1I7SEQ4_BURXY</name>